<evidence type="ECO:0000256" key="19">
    <source>
        <dbReference type="ARBA" id="ARBA00044770"/>
    </source>
</evidence>
<keyword evidence="24" id="KW-1185">Reference proteome</keyword>
<comment type="caution">
    <text evidence="23">The sequence shown here is derived from an EMBL/GenBank/DDBJ whole genome shotgun (WGS) entry which is preliminary data.</text>
</comment>
<evidence type="ECO:0000256" key="10">
    <source>
        <dbReference type="ARBA" id="ARBA00022989"/>
    </source>
</evidence>
<feature type="transmembrane region" description="Helical" evidence="22">
    <location>
        <begin position="141"/>
        <end position="160"/>
    </location>
</feature>
<feature type="transmembrane region" description="Helical" evidence="22">
    <location>
        <begin position="12"/>
        <end position="34"/>
    </location>
</feature>
<keyword evidence="8" id="KW-0133">Cell shape</keyword>
<keyword evidence="10 22" id="KW-1133">Transmembrane helix</keyword>
<keyword evidence="9" id="KW-0573">Peptidoglycan synthesis</keyword>
<gene>
    <name evidence="23" type="primary">ftsW</name>
    <name evidence="23" type="ORF">KQ486_05380</name>
</gene>
<evidence type="ECO:0000256" key="11">
    <source>
        <dbReference type="ARBA" id="ARBA00023136"/>
    </source>
</evidence>
<keyword evidence="7 22" id="KW-0812">Transmembrane</keyword>
<evidence type="ECO:0000256" key="5">
    <source>
        <dbReference type="ARBA" id="ARBA00022676"/>
    </source>
</evidence>
<keyword evidence="11 22" id="KW-0472">Membrane</keyword>
<dbReference type="PANTHER" id="PTHR30474">
    <property type="entry name" value="CELL CYCLE PROTEIN"/>
    <property type="match status" value="1"/>
</dbReference>
<evidence type="ECO:0000256" key="16">
    <source>
        <dbReference type="ARBA" id="ARBA00038053"/>
    </source>
</evidence>
<dbReference type="InterPro" id="IPR018365">
    <property type="entry name" value="Cell_cycle_FtsW-rel_CS"/>
</dbReference>
<dbReference type="InterPro" id="IPR001182">
    <property type="entry name" value="FtsW/RodA"/>
</dbReference>
<dbReference type="EMBL" id="JAHLZF010000005">
    <property type="protein sequence ID" value="MBU6080442.1"/>
    <property type="molecule type" value="Genomic_DNA"/>
</dbReference>
<dbReference type="PROSITE" id="PS00428">
    <property type="entry name" value="FTSW_RODA_SPOVE"/>
    <property type="match status" value="1"/>
</dbReference>
<feature type="transmembrane region" description="Helical" evidence="22">
    <location>
        <begin position="190"/>
        <end position="210"/>
    </location>
</feature>
<feature type="transmembrane region" description="Helical" evidence="22">
    <location>
        <begin position="275"/>
        <end position="296"/>
    </location>
</feature>
<dbReference type="NCBIfam" id="TIGR02614">
    <property type="entry name" value="ftsW"/>
    <property type="match status" value="1"/>
</dbReference>
<feature type="transmembrane region" description="Helical" evidence="22">
    <location>
        <begin position="109"/>
        <end position="129"/>
    </location>
</feature>
<organism evidence="23 24">
    <name type="scientific">Allobacillus halotolerans</name>
    <dbReference type="NCBI Taxonomy" id="570278"/>
    <lineage>
        <taxon>Bacteria</taxon>
        <taxon>Bacillati</taxon>
        <taxon>Bacillota</taxon>
        <taxon>Bacilli</taxon>
        <taxon>Bacillales</taxon>
        <taxon>Bacillaceae</taxon>
        <taxon>Allobacillus</taxon>
    </lineage>
</organism>
<evidence type="ECO:0000256" key="8">
    <source>
        <dbReference type="ARBA" id="ARBA00022960"/>
    </source>
</evidence>
<keyword evidence="12" id="KW-0131">Cell cycle</keyword>
<reference evidence="23 24" key="1">
    <citation type="journal article" date="2011" name="Int. J. Syst. Evol. Microbiol.">
        <title>Allobacillus halotolerans gen. nov., sp. nov. isolated from shrimp paste.</title>
        <authorList>
            <person name="Sheu S.Y."/>
            <person name="Arun A.B."/>
            <person name="Jiang S.R."/>
            <person name="Young C.C."/>
            <person name="Chen W.M."/>
        </authorList>
    </citation>
    <scope>NUCLEOTIDE SEQUENCE [LARGE SCALE GENOMIC DNA]</scope>
    <source>
        <strain evidence="23 24">LMG 24826</strain>
    </source>
</reference>
<evidence type="ECO:0000256" key="6">
    <source>
        <dbReference type="ARBA" id="ARBA00022679"/>
    </source>
</evidence>
<dbReference type="RefSeq" id="WP_216687001.1">
    <property type="nucleotide sequence ID" value="NZ_CAUPKR010000004.1"/>
</dbReference>
<evidence type="ECO:0000256" key="1">
    <source>
        <dbReference type="ARBA" id="ARBA00004651"/>
    </source>
</evidence>
<evidence type="ECO:0000256" key="4">
    <source>
        <dbReference type="ARBA" id="ARBA00022618"/>
    </source>
</evidence>
<comment type="similarity">
    <text evidence="16">Belongs to the SEDS family. FtsW subfamily.</text>
</comment>
<feature type="transmembrane region" description="Helical" evidence="22">
    <location>
        <begin position="77"/>
        <end position="97"/>
    </location>
</feature>
<keyword evidence="6" id="KW-0808">Transferase</keyword>
<evidence type="ECO:0000256" key="22">
    <source>
        <dbReference type="SAM" id="Phobius"/>
    </source>
</evidence>
<evidence type="ECO:0000256" key="14">
    <source>
        <dbReference type="ARBA" id="ARBA00032370"/>
    </source>
</evidence>
<proteinExistence type="inferred from homology"/>
<feature type="transmembrane region" description="Helical" evidence="22">
    <location>
        <begin position="308"/>
        <end position="329"/>
    </location>
</feature>
<evidence type="ECO:0000256" key="18">
    <source>
        <dbReference type="ARBA" id="ARBA00041418"/>
    </source>
</evidence>
<keyword evidence="5" id="KW-0328">Glycosyltransferase</keyword>
<evidence type="ECO:0000256" key="3">
    <source>
        <dbReference type="ARBA" id="ARBA00022475"/>
    </source>
</evidence>
<comment type="subcellular location">
    <subcellularLocation>
        <location evidence="1">Cell membrane</location>
        <topology evidence="1">Multi-pass membrane protein</topology>
    </subcellularLocation>
</comment>
<name>A0ABS6GMV0_9BACI</name>
<keyword evidence="3" id="KW-1003">Cell membrane</keyword>
<feature type="transmembrane region" description="Helical" evidence="22">
    <location>
        <begin position="54"/>
        <end position="70"/>
    </location>
</feature>
<evidence type="ECO:0000256" key="7">
    <source>
        <dbReference type="ARBA" id="ARBA00022692"/>
    </source>
</evidence>
<evidence type="ECO:0000256" key="12">
    <source>
        <dbReference type="ARBA" id="ARBA00023306"/>
    </source>
</evidence>
<evidence type="ECO:0000256" key="21">
    <source>
        <dbReference type="ARBA" id="ARBA00049966"/>
    </source>
</evidence>
<accession>A0ABS6GMV0</accession>
<sequence length="387" mass="42749">MKNHLKNIDYPLFVIILLLASVGIVMVYSASFVFAGLDPDLNNPDFFFDRQKRFLIFGFFVFGLTSLFNYRKLGPFIPIFILGTIFLLVLVLIPGVGVTRNEATRWLNLGFILLQPSEVAKVALILYFAKAYTNKQEKLHHFGQGVMPPLIVLLLVFILIVFQPDLGTAVSIIIPCGIILMFAGIRFRHLFLLGGTALAGVILLILTEGYRMERLTGFLKPFSDPSGEDYQLVHSLIAIASGQINGVGLSNSVQKAGFLPEAHTDFIMSVIAEELGLLGVLFVIGLYIAFMFKGLMIAKRATDQFGQLLAYGITFQITSQVFINLGAITGLMPITGITLPLISYGGSSLLITFFLLGILMNIAIKGNIRRRGMEPKKKESERTFQAL</sequence>
<dbReference type="EC" id="2.4.99.28" evidence="19"/>
<protein>
    <recommendedName>
        <fullName evidence="17">Probable peptidoglycan glycosyltransferase FtsW</fullName>
        <ecNumber evidence="19">2.4.99.28</ecNumber>
    </recommendedName>
    <alternativeName>
        <fullName evidence="18">Cell division protein FtsW</fullName>
    </alternativeName>
    <alternativeName>
        <fullName evidence="15">Cell wall polymerase</fullName>
    </alternativeName>
    <alternativeName>
        <fullName evidence="14">Peptidoglycan polymerase</fullName>
    </alternativeName>
</protein>
<evidence type="ECO:0000256" key="9">
    <source>
        <dbReference type="ARBA" id="ARBA00022984"/>
    </source>
</evidence>
<evidence type="ECO:0000313" key="23">
    <source>
        <dbReference type="EMBL" id="MBU6080442.1"/>
    </source>
</evidence>
<comment type="catalytic activity">
    <reaction evidence="20">
        <text>[GlcNAc-(1-&gt;4)-Mur2Ac(oyl-L-Ala-gamma-D-Glu-L-Lys-D-Ala-D-Ala)](n)-di-trans,octa-cis-undecaprenyl diphosphate + beta-D-GlcNAc-(1-&gt;4)-Mur2Ac(oyl-L-Ala-gamma-D-Glu-L-Lys-D-Ala-D-Ala)-di-trans,octa-cis-undecaprenyl diphosphate = [GlcNAc-(1-&gt;4)-Mur2Ac(oyl-L-Ala-gamma-D-Glu-L-Lys-D-Ala-D-Ala)](n+1)-di-trans,octa-cis-undecaprenyl diphosphate + di-trans,octa-cis-undecaprenyl diphosphate + H(+)</text>
        <dbReference type="Rhea" id="RHEA:23708"/>
        <dbReference type="Rhea" id="RHEA-COMP:9602"/>
        <dbReference type="Rhea" id="RHEA-COMP:9603"/>
        <dbReference type="ChEBI" id="CHEBI:15378"/>
        <dbReference type="ChEBI" id="CHEBI:58405"/>
        <dbReference type="ChEBI" id="CHEBI:60033"/>
        <dbReference type="ChEBI" id="CHEBI:78435"/>
        <dbReference type="EC" id="2.4.99.28"/>
    </reaction>
</comment>
<evidence type="ECO:0000256" key="17">
    <source>
        <dbReference type="ARBA" id="ARBA00041185"/>
    </source>
</evidence>
<evidence type="ECO:0000256" key="20">
    <source>
        <dbReference type="ARBA" id="ARBA00049902"/>
    </source>
</evidence>
<dbReference type="Proteomes" id="UP000812672">
    <property type="component" value="Unassembled WGS sequence"/>
</dbReference>
<evidence type="ECO:0000256" key="2">
    <source>
        <dbReference type="ARBA" id="ARBA00004752"/>
    </source>
</evidence>
<comment type="pathway">
    <text evidence="2">Cell wall biogenesis; peptidoglycan biosynthesis.</text>
</comment>
<feature type="transmembrane region" description="Helical" evidence="22">
    <location>
        <begin position="166"/>
        <end position="183"/>
    </location>
</feature>
<keyword evidence="4" id="KW-0132">Cell division</keyword>
<evidence type="ECO:0000256" key="15">
    <source>
        <dbReference type="ARBA" id="ARBA00033270"/>
    </source>
</evidence>
<keyword evidence="13" id="KW-0961">Cell wall biogenesis/degradation</keyword>
<dbReference type="PANTHER" id="PTHR30474:SF2">
    <property type="entry name" value="PEPTIDOGLYCAN GLYCOSYLTRANSFERASE FTSW-RELATED"/>
    <property type="match status" value="1"/>
</dbReference>
<evidence type="ECO:0000313" key="24">
    <source>
        <dbReference type="Proteomes" id="UP000812672"/>
    </source>
</evidence>
<evidence type="ECO:0000256" key="13">
    <source>
        <dbReference type="ARBA" id="ARBA00023316"/>
    </source>
</evidence>
<feature type="transmembrane region" description="Helical" evidence="22">
    <location>
        <begin position="341"/>
        <end position="364"/>
    </location>
</feature>
<comment type="function">
    <text evidence="21">Peptidoglycan polymerase that is essential for cell division.</text>
</comment>
<dbReference type="InterPro" id="IPR013437">
    <property type="entry name" value="FtsW"/>
</dbReference>
<dbReference type="Pfam" id="PF01098">
    <property type="entry name" value="FTSW_RODA_SPOVE"/>
    <property type="match status" value="1"/>
</dbReference>